<dbReference type="Gene3D" id="3.30.70.270">
    <property type="match status" value="1"/>
</dbReference>
<evidence type="ECO:0000313" key="3">
    <source>
        <dbReference type="Proteomes" id="UP000800200"/>
    </source>
</evidence>
<keyword evidence="1" id="KW-0812">Transmembrane</keyword>
<dbReference type="InterPro" id="IPR053134">
    <property type="entry name" value="RNA-dir_DNA_polymerase"/>
</dbReference>
<evidence type="ECO:0000313" key="2">
    <source>
        <dbReference type="EMBL" id="KAF2192934.1"/>
    </source>
</evidence>
<feature type="transmembrane region" description="Helical" evidence="1">
    <location>
        <begin position="80"/>
        <end position="102"/>
    </location>
</feature>
<sequence>MLFILKKNRKLRLYINYKYLNKAIIKNYYLILLILELIDKLRRAKYFNNLSNKRQQPTTQRTEGHEWLIAFKISYRLYKYIVMFIELTNALVTFQAIINYILREYLDVFILVYLDNVLVYTNRILNKYIKYTKKVLQKLKEHNLYI</sequence>
<keyword evidence="3" id="KW-1185">Reference proteome</keyword>
<keyword evidence="1" id="KW-0472">Membrane</keyword>
<accession>A0A6A6EMX2</accession>
<dbReference type="PANTHER" id="PTHR24559">
    <property type="entry name" value="TRANSPOSON TY3-I GAG-POL POLYPROTEIN"/>
    <property type="match status" value="1"/>
</dbReference>
<feature type="non-terminal residue" evidence="2">
    <location>
        <position position="146"/>
    </location>
</feature>
<evidence type="ECO:0000256" key="1">
    <source>
        <dbReference type="SAM" id="Phobius"/>
    </source>
</evidence>
<dbReference type="InterPro" id="IPR043128">
    <property type="entry name" value="Rev_trsase/Diguanyl_cyclase"/>
</dbReference>
<feature type="transmembrane region" description="Helical" evidence="1">
    <location>
        <begin position="108"/>
        <end position="125"/>
    </location>
</feature>
<organism evidence="2 3">
    <name type="scientific">Zopfia rhizophila CBS 207.26</name>
    <dbReference type="NCBI Taxonomy" id="1314779"/>
    <lineage>
        <taxon>Eukaryota</taxon>
        <taxon>Fungi</taxon>
        <taxon>Dikarya</taxon>
        <taxon>Ascomycota</taxon>
        <taxon>Pezizomycotina</taxon>
        <taxon>Dothideomycetes</taxon>
        <taxon>Dothideomycetes incertae sedis</taxon>
        <taxon>Zopfiaceae</taxon>
        <taxon>Zopfia</taxon>
    </lineage>
</organism>
<dbReference type="AlphaFoldDB" id="A0A6A6EMX2"/>
<gene>
    <name evidence="2" type="ORF">K469DRAFT_539421</name>
</gene>
<dbReference type="CDD" id="cd01647">
    <property type="entry name" value="RT_LTR"/>
    <property type="match status" value="1"/>
</dbReference>
<reference evidence="2" key="1">
    <citation type="journal article" date="2020" name="Stud. Mycol.">
        <title>101 Dothideomycetes genomes: a test case for predicting lifestyles and emergence of pathogens.</title>
        <authorList>
            <person name="Haridas S."/>
            <person name="Albert R."/>
            <person name="Binder M."/>
            <person name="Bloem J."/>
            <person name="Labutti K."/>
            <person name="Salamov A."/>
            <person name="Andreopoulos B."/>
            <person name="Baker S."/>
            <person name="Barry K."/>
            <person name="Bills G."/>
            <person name="Bluhm B."/>
            <person name="Cannon C."/>
            <person name="Castanera R."/>
            <person name="Culley D."/>
            <person name="Daum C."/>
            <person name="Ezra D."/>
            <person name="Gonzalez J."/>
            <person name="Henrissat B."/>
            <person name="Kuo A."/>
            <person name="Liang C."/>
            <person name="Lipzen A."/>
            <person name="Lutzoni F."/>
            <person name="Magnuson J."/>
            <person name="Mondo S."/>
            <person name="Nolan M."/>
            <person name="Ohm R."/>
            <person name="Pangilinan J."/>
            <person name="Park H.-J."/>
            <person name="Ramirez L."/>
            <person name="Alfaro M."/>
            <person name="Sun H."/>
            <person name="Tritt A."/>
            <person name="Yoshinaga Y."/>
            <person name="Zwiers L.-H."/>
            <person name="Turgeon B."/>
            <person name="Goodwin S."/>
            <person name="Spatafora J."/>
            <person name="Crous P."/>
            <person name="Grigoriev I."/>
        </authorList>
    </citation>
    <scope>NUCLEOTIDE SEQUENCE</scope>
    <source>
        <strain evidence="2">CBS 207.26</strain>
    </source>
</reference>
<name>A0A6A6EMX2_9PEZI</name>
<dbReference type="PANTHER" id="PTHR24559:SF444">
    <property type="entry name" value="REVERSE TRANSCRIPTASE DOMAIN-CONTAINING PROTEIN"/>
    <property type="match status" value="1"/>
</dbReference>
<dbReference type="EMBL" id="ML994614">
    <property type="protein sequence ID" value="KAF2192934.1"/>
    <property type="molecule type" value="Genomic_DNA"/>
</dbReference>
<dbReference type="InterPro" id="IPR043502">
    <property type="entry name" value="DNA/RNA_pol_sf"/>
</dbReference>
<dbReference type="OrthoDB" id="5599418at2759"/>
<keyword evidence="1" id="KW-1133">Transmembrane helix</keyword>
<dbReference type="Proteomes" id="UP000800200">
    <property type="component" value="Unassembled WGS sequence"/>
</dbReference>
<protein>
    <submittedName>
        <fullName evidence="2">DNA/RNA polymerase</fullName>
    </submittedName>
</protein>
<proteinExistence type="predicted"/>
<dbReference type="SUPFAM" id="SSF56672">
    <property type="entry name" value="DNA/RNA polymerases"/>
    <property type="match status" value="1"/>
</dbReference>